<dbReference type="SUPFAM" id="SSF56601">
    <property type="entry name" value="beta-lactamase/transpeptidase-like"/>
    <property type="match status" value="1"/>
</dbReference>
<keyword evidence="4" id="KW-1185">Reference proteome</keyword>
<feature type="transmembrane region" description="Helical" evidence="1">
    <location>
        <begin position="12"/>
        <end position="30"/>
    </location>
</feature>
<sequence>MRKLERRANICLLLAATLFIGILIFTWRFVTKGQEWASFYGNRQIYTNGEINRGTIYDRNGVMLLNCTKDGLIYPSDPSLRRATVHVVGDPKGNIATGAINMWKPQLIGYDLLNGTYDTNKDGSKIKLTIDSKANLAAYNALGKRQGMVGVFNYKTGEIMAMVCTPAVDPKGTLPNSNSSEYFNTFLSGSMTPGSTFKTITAAAAIDNVDDIDSFEYTCSGVTYVNGSPIRCTNGQAHGHVDFEMALAKSCNGAFGEITRKIGASNMKEYVKKVGLTNSLNISGIKTAKGKFNFPADDPIKLSWAGIGQADDLVNPASMMVYMGSIANGGKAVNPYLIGSSSFLKKVTGGDSLGKYLSEATADRLKSMMKNDVKVTYGESNFRGLDIYAKSGTAETGDGDPDAWFVGFIDDPKHPYAFVSWVRHGGTGFKVAGPVAYKTLIALVQNN</sequence>
<gene>
    <name evidence="3" type="ORF">HW270_00060</name>
</gene>
<dbReference type="Pfam" id="PF00905">
    <property type="entry name" value="Transpeptidase"/>
    <property type="match status" value="1"/>
</dbReference>
<dbReference type="Gene3D" id="3.40.710.10">
    <property type="entry name" value="DD-peptidase/beta-lactamase superfamily"/>
    <property type="match status" value="1"/>
</dbReference>
<dbReference type="RefSeq" id="WP_178978016.1">
    <property type="nucleotide sequence ID" value="NZ_CAUUGE010000002.1"/>
</dbReference>
<organism evidence="3 4">
    <name type="scientific">Mogibacterium timidum</name>
    <dbReference type="NCBI Taxonomy" id="35519"/>
    <lineage>
        <taxon>Bacteria</taxon>
        <taxon>Bacillati</taxon>
        <taxon>Bacillota</taxon>
        <taxon>Clostridia</taxon>
        <taxon>Peptostreptococcales</taxon>
        <taxon>Anaerovoracaceae</taxon>
        <taxon>Mogibacterium</taxon>
    </lineage>
</organism>
<dbReference type="Gene3D" id="3.90.1310.10">
    <property type="entry name" value="Penicillin-binding protein 2a (Domain 2)"/>
    <property type="match status" value="1"/>
</dbReference>
<keyword evidence="1" id="KW-1133">Transmembrane helix</keyword>
<keyword evidence="1" id="KW-0472">Membrane</keyword>
<dbReference type="AlphaFoldDB" id="A0A7Y8VPZ1"/>
<name>A0A7Y8VPZ1_9FIRM</name>
<dbReference type="InterPro" id="IPR050515">
    <property type="entry name" value="Beta-lactam/transpept"/>
</dbReference>
<accession>A0A7Y8VPZ1</accession>
<proteinExistence type="predicted"/>
<evidence type="ECO:0000256" key="1">
    <source>
        <dbReference type="SAM" id="Phobius"/>
    </source>
</evidence>
<dbReference type="GO" id="GO:0071972">
    <property type="term" value="F:peptidoglycan L,D-transpeptidase activity"/>
    <property type="evidence" value="ECO:0007669"/>
    <property type="project" value="TreeGrafter"/>
</dbReference>
<dbReference type="PANTHER" id="PTHR30627:SF24">
    <property type="entry name" value="PENICILLIN-BINDING PROTEIN 4B"/>
    <property type="match status" value="1"/>
</dbReference>
<reference evidence="3 4" key="1">
    <citation type="submission" date="2020-06" db="EMBL/GenBank/DDBJ databases">
        <title>Mogibacterium timidum strain W9173 genomic sequence.</title>
        <authorList>
            <person name="Wade W.G."/>
            <person name="Johnston C.D."/>
            <person name="Chen T."/>
            <person name="Dewhirst F.E."/>
        </authorList>
    </citation>
    <scope>NUCLEOTIDE SEQUENCE [LARGE SCALE GENOMIC DNA]</scope>
    <source>
        <strain evidence="3 4">W9173</strain>
    </source>
</reference>
<evidence type="ECO:0000259" key="2">
    <source>
        <dbReference type="Pfam" id="PF00905"/>
    </source>
</evidence>
<comment type="caution">
    <text evidence="3">The sequence shown here is derived from an EMBL/GenBank/DDBJ whole genome shotgun (WGS) entry which is preliminary data.</text>
</comment>
<dbReference type="GO" id="GO:0071555">
    <property type="term" value="P:cell wall organization"/>
    <property type="evidence" value="ECO:0007669"/>
    <property type="project" value="TreeGrafter"/>
</dbReference>
<dbReference type="PANTHER" id="PTHR30627">
    <property type="entry name" value="PEPTIDOGLYCAN D,D-TRANSPEPTIDASE"/>
    <property type="match status" value="1"/>
</dbReference>
<dbReference type="InterPro" id="IPR012338">
    <property type="entry name" value="Beta-lactam/transpept-like"/>
</dbReference>
<dbReference type="EMBL" id="JABXYR010000001">
    <property type="protein sequence ID" value="NWO22485.1"/>
    <property type="molecule type" value="Genomic_DNA"/>
</dbReference>
<dbReference type="Proteomes" id="UP000526307">
    <property type="component" value="Unassembled WGS sequence"/>
</dbReference>
<feature type="domain" description="Penicillin-binding protein transpeptidase" evidence="2">
    <location>
        <begin position="147"/>
        <end position="439"/>
    </location>
</feature>
<evidence type="ECO:0000313" key="3">
    <source>
        <dbReference type="EMBL" id="NWO22485.1"/>
    </source>
</evidence>
<keyword evidence="1" id="KW-0812">Transmembrane</keyword>
<evidence type="ECO:0000313" key="4">
    <source>
        <dbReference type="Proteomes" id="UP000526307"/>
    </source>
</evidence>
<dbReference type="GO" id="GO:0005886">
    <property type="term" value="C:plasma membrane"/>
    <property type="evidence" value="ECO:0007669"/>
    <property type="project" value="TreeGrafter"/>
</dbReference>
<dbReference type="InterPro" id="IPR001460">
    <property type="entry name" value="PCN-bd_Tpept"/>
</dbReference>
<protein>
    <submittedName>
        <fullName evidence="3">Penicillin-binding protein</fullName>
    </submittedName>
</protein>
<dbReference type="GO" id="GO:0008658">
    <property type="term" value="F:penicillin binding"/>
    <property type="evidence" value="ECO:0007669"/>
    <property type="project" value="InterPro"/>
</dbReference>